<dbReference type="SUPFAM" id="SSF56300">
    <property type="entry name" value="Metallo-dependent phosphatases"/>
    <property type="match status" value="1"/>
</dbReference>
<dbReference type="Proteomes" id="UP001145072">
    <property type="component" value="Unassembled WGS sequence"/>
</dbReference>
<proteinExistence type="inferred from homology"/>
<dbReference type="EMBL" id="JAMQJZ010000017">
    <property type="protein sequence ID" value="MDC3422172.1"/>
    <property type="molecule type" value="Genomic_DNA"/>
</dbReference>
<dbReference type="CDD" id="cd07381">
    <property type="entry name" value="MPP_CapA"/>
    <property type="match status" value="1"/>
</dbReference>
<reference evidence="4" key="1">
    <citation type="submission" date="2022-06" db="EMBL/GenBank/DDBJ databases">
        <title>Aquibacillus sp. a new bacterium isolated from soil saline samples.</title>
        <authorList>
            <person name="Galisteo C."/>
            <person name="De La Haba R."/>
            <person name="Sanchez-Porro C."/>
            <person name="Ventosa A."/>
        </authorList>
    </citation>
    <scope>NUCLEOTIDE SEQUENCE</scope>
    <source>
        <strain evidence="4">JCM 12387</strain>
    </source>
</reference>
<evidence type="ECO:0000256" key="1">
    <source>
        <dbReference type="ARBA" id="ARBA00005662"/>
    </source>
</evidence>
<dbReference type="RefSeq" id="WP_259867095.1">
    <property type="nucleotide sequence ID" value="NZ_JAMQJZ010000017.1"/>
</dbReference>
<protein>
    <submittedName>
        <fullName evidence="4">CapA family protein</fullName>
    </submittedName>
</protein>
<gene>
    <name evidence="4" type="ORF">NC661_17630</name>
</gene>
<feature type="compositionally biased region" description="Acidic residues" evidence="2">
    <location>
        <begin position="29"/>
        <end position="56"/>
    </location>
</feature>
<dbReference type="Gene3D" id="3.60.21.10">
    <property type="match status" value="1"/>
</dbReference>
<accession>A0A9X3WLA5</accession>
<comment type="caution">
    <text evidence="4">The sequence shown here is derived from an EMBL/GenBank/DDBJ whole genome shotgun (WGS) entry which is preliminary data.</text>
</comment>
<organism evidence="4 5">
    <name type="scientific">Aquibacillus koreensis</name>
    <dbReference type="NCBI Taxonomy" id="279446"/>
    <lineage>
        <taxon>Bacteria</taxon>
        <taxon>Bacillati</taxon>
        <taxon>Bacillota</taxon>
        <taxon>Bacilli</taxon>
        <taxon>Bacillales</taxon>
        <taxon>Bacillaceae</taxon>
        <taxon>Aquibacillus</taxon>
    </lineage>
</organism>
<keyword evidence="5" id="KW-1185">Reference proteome</keyword>
<evidence type="ECO:0000313" key="5">
    <source>
        <dbReference type="Proteomes" id="UP001145072"/>
    </source>
</evidence>
<dbReference type="SMART" id="SM00854">
    <property type="entry name" value="PGA_cap"/>
    <property type="match status" value="1"/>
</dbReference>
<feature type="region of interest" description="Disordered" evidence="2">
    <location>
        <begin position="29"/>
        <end position="68"/>
    </location>
</feature>
<evidence type="ECO:0000259" key="3">
    <source>
        <dbReference type="SMART" id="SM00854"/>
    </source>
</evidence>
<dbReference type="InterPro" id="IPR029052">
    <property type="entry name" value="Metallo-depent_PP-like"/>
</dbReference>
<name>A0A9X3WLA5_9BACI</name>
<dbReference type="InterPro" id="IPR019079">
    <property type="entry name" value="Capsule_synth_CapA"/>
</dbReference>
<dbReference type="PANTHER" id="PTHR33393:SF12">
    <property type="entry name" value="CAPSULE BIOSYNTHESIS PROTEIN CAPA"/>
    <property type="match status" value="1"/>
</dbReference>
<dbReference type="PANTHER" id="PTHR33393">
    <property type="entry name" value="POLYGLUTAMINE SYNTHESIS ACCESSORY PROTEIN RV0574C-RELATED"/>
    <property type="match status" value="1"/>
</dbReference>
<evidence type="ECO:0000256" key="2">
    <source>
        <dbReference type="SAM" id="MobiDB-lite"/>
    </source>
</evidence>
<feature type="domain" description="Capsule synthesis protein CapA" evidence="3">
    <location>
        <begin position="75"/>
        <end position="322"/>
    </location>
</feature>
<sequence length="410" mass="46058">MKSKGLKLLLIIVAILIINACGIIQDEAEDPVENENEPQTDEVVEENEVEEPEPTEETAPPEPEPDPEPVVKEISVAAIGDMLIHNSVYEDAQIANGSYDFVPMLEQVEPYLSNSTITIANQETMIGGVELGLSSYPTFNSPVEVGNALRDVGVDVVTLANNHTLDRGEEVIQRAIEHWETIDMMYTGSYKDEQDRQQIRVMETDEGIDVSFLGYTYGTNGIPVPEGKDYLVNLIDKDIMKADIERAKEMSDVIILNLHFGNEYERMPNEQQKDLVQFAADLGVDVVIGHHPHVLQPVDWVEGKDGNKTFVAYSLGNFLSAQDEFYRRIGGVVGFTIEQTIDGDQEEIVIKEPTFLPTFVQFNLNTWSGYKVIPMYELTESQLSNASGHYEEIKTHMSQWVPDLEFIENK</sequence>
<dbReference type="InterPro" id="IPR052169">
    <property type="entry name" value="CW_Biosynth-Accessory"/>
</dbReference>
<dbReference type="Pfam" id="PF09587">
    <property type="entry name" value="PGA_cap"/>
    <property type="match status" value="1"/>
</dbReference>
<dbReference type="AlphaFoldDB" id="A0A9X3WLA5"/>
<evidence type="ECO:0000313" key="4">
    <source>
        <dbReference type="EMBL" id="MDC3422172.1"/>
    </source>
</evidence>
<comment type="similarity">
    <text evidence="1">Belongs to the CapA family.</text>
</comment>